<evidence type="ECO:0000313" key="1">
    <source>
        <dbReference type="EMBL" id="ACV57655.1"/>
    </source>
</evidence>
<protein>
    <submittedName>
        <fullName evidence="1">Uncharacterized protein</fullName>
    </submittedName>
</protein>
<reference evidence="1 2" key="2">
    <citation type="journal article" date="2010" name="Stand. Genomic Sci.">
        <title>Complete genome sequence of Alicyclobacillus acidocaldarius type strain (104-IA).</title>
        <authorList>
            <person name="Mavromatis K."/>
            <person name="Sikorski J."/>
            <person name="Lapidus A."/>
            <person name="Glavina Del Rio T."/>
            <person name="Copeland A."/>
            <person name="Tice H."/>
            <person name="Cheng J.F."/>
            <person name="Lucas S."/>
            <person name="Chen F."/>
            <person name="Nolan M."/>
            <person name="Bruce D."/>
            <person name="Goodwin L."/>
            <person name="Pitluck S."/>
            <person name="Ivanova N."/>
            <person name="Ovchinnikova G."/>
            <person name="Pati A."/>
            <person name="Chen A."/>
            <person name="Palaniappan K."/>
            <person name="Land M."/>
            <person name="Hauser L."/>
            <person name="Chang Y.J."/>
            <person name="Jeffries C.D."/>
            <person name="Chain P."/>
            <person name="Meincke L."/>
            <person name="Sims D."/>
            <person name="Chertkov O."/>
            <person name="Han C."/>
            <person name="Brettin T."/>
            <person name="Detter J.C."/>
            <person name="Wahrenburg C."/>
            <person name="Rohde M."/>
            <person name="Pukall R."/>
            <person name="Goker M."/>
            <person name="Bristow J."/>
            <person name="Eisen J.A."/>
            <person name="Markowitz V."/>
            <person name="Hugenholtz P."/>
            <person name="Klenk H.P."/>
            <person name="Kyrpides N.C."/>
        </authorList>
    </citation>
    <scope>NUCLEOTIDE SEQUENCE [LARGE SCALE GENOMIC DNA]</scope>
    <source>
        <strain evidence="2">ATCC 27009 / DSM 446 / BCRC 14685 / JCM 5260 / KCTC 1825 / NBRC 15652 / NCIMB 11725 / NRRL B-14509 / 104-IA</strain>
    </source>
</reference>
<keyword evidence="2" id="KW-1185">Reference proteome</keyword>
<evidence type="ECO:0000313" key="2">
    <source>
        <dbReference type="Proteomes" id="UP000001917"/>
    </source>
</evidence>
<dbReference type="EMBL" id="CP001727">
    <property type="protein sequence ID" value="ACV57655.1"/>
    <property type="molecule type" value="Genomic_DNA"/>
</dbReference>
<sequence length="188" mass="19368">MWMLGASLIGHSISGQHVTTPAQSHSGIRATVISSEPSSEIQITLSGTIQNGALVLPVVLTQNVGGHTVTIKGSAMLDTGDQMAVTVDGTALEEAGEIPSNSVTIYGFGGSSQVRQYLDISIAPAQLSDAPFVSNITAYGGEEVIDQAVGGSAAQGTPYVACIGLPVLSQGTLVVHGNRWSWTYTPLM</sequence>
<accession>C8WSZ9</accession>
<proteinExistence type="predicted"/>
<name>C8WSZ9_ALIAD</name>
<gene>
    <name evidence="1" type="ordered locus">Aaci_0607</name>
</gene>
<dbReference type="Proteomes" id="UP000001917">
    <property type="component" value="Chromosome"/>
</dbReference>
<dbReference type="STRING" id="521098.Aaci_0607"/>
<reference evidence="2" key="1">
    <citation type="submission" date="2009-09" db="EMBL/GenBank/DDBJ databases">
        <title>The complete chromosome of Alicyclobacillus acidocaldarius subsp. acidocaldarius DSM 446.</title>
        <authorList>
            <consortium name="US DOE Joint Genome Institute (JGI-PGF)"/>
            <person name="Lucas S."/>
            <person name="Copeland A."/>
            <person name="Lapidus A."/>
            <person name="Glavina del Rio T."/>
            <person name="Dalin E."/>
            <person name="Tice H."/>
            <person name="Bruce D."/>
            <person name="Goodwin L."/>
            <person name="Pitluck S."/>
            <person name="Kyrpides N."/>
            <person name="Mavromatis K."/>
            <person name="Ivanova N."/>
            <person name="Ovchinnikova G."/>
            <person name="Chertkov O."/>
            <person name="Sims D."/>
            <person name="Brettin T."/>
            <person name="Detter J.C."/>
            <person name="Han C."/>
            <person name="Larimer F."/>
            <person name="Land M."/>
            <person name="Hauser L."/>
            <person name="Markowitz V."/>
            <person name="Cheng J.-F."/>
            <person name="Hugenholtz P."/>
            <person name="Woyke T."/>
            <person name="Wu D."/>
            <person name="Pukall R."/>
            <person name="Klenk H.-P."/>
            <person name="Eisen J.A."/>
        </authorList>
    </citation>
    <scope>NUCLEOTIDE SEQUENCE [LARGE SCALE GENOMIC DNA]</scope>
    <source>
        <strain evidence="2">ATCC 27009 / DSM 446 / BCRC 14685 / JCM 5260 / KCTC 1825 / NBRC 15652 / NCIMB 11725 / NRRL B-14509 / 104-IA</strain>
    </source>
</reference>
<dbReference type="HOGENOM" id="CLU_1438300_0_0_9"/>
<dbReference type="AlphaFoldDB" id="C8WSZ9"/>
<organism evidence="1 2">
    <name type="scientific">Alicyclobacillus acidocaldarius subsp. acidocaldarius (strain ATCC 27009 / DSM 446 / BCRC 14685 / JCM 5260 / KCTC 1825 / NBRC 15652 / NCIMB 11725 / NRRL B-14509 / 104-IA)</name>
    <name type="common">Bacillus acidocaldarius</name>
    <dbReference type="NCBI Taxonomy" id="521098"/>
    <lineage>
        <taxon>Bacteria</taxon>
        <taxon>Bacillati</taxon>
        <taxon>Bacillota</taxon>
        <taxon>Bacilli</taxon>
        <taxon>Bacillales</taxon>
        <taxon>Alicyclobacillaceae</taxon>
        <taxon>Alicyclobacillus</taxon>
    </lineage>
</organism>
<dbReference type="KEGG" id="aac:Aaci_0607"/>